<feature type="transmembrane region" description="Helical" evidence="7">
    <location>
        <begin position="67"/>
        <end position="90"/>
    </location>
</feature>
<evidence type="ECO:0000313" key="8">
    <source>
        <dbReference type="EMBL" id="GJM90905.1"/>
    </source>
</evidence>
<dbReference type="InterPro" id="IPR045069">
    <property type="entry name" value="MATE_euk"/>
</dbReference>
<comment type="caution">
    <text evidence="8">The sequence shown here is derived from an EMBL/GenBank/DDBJ whole genome shotgun (WGS) entry which is preliminary data.</text>
</comment>
<comment type="subcellular location">
    <subcellularLocation>
        <location evidence="1">Membrane</location>
        <topology evidence="1">Multi-pass membrane protein</topology>
    </subcellularLocation>
</comment>
<organism evidence="8 9">
    <name type="scientific">Eleusine coracana subsp. coracana</name>
    <dbReference type="NCBI Taxonomy" id="191504"/>
    <lineage>
        <taxon>Eukaryota</taxon>
        <taxon>Viridiplantae</taxon>
        <taxon>Streptophyta</taxon>
        <taxon>Embryophyta</taxon>
        <taxon>Tracheophyta</taxon>
        <taxon>Spermatophyta</taxon>
        <taxon>Magnoliopsida</taxon>
        <taxon>Liliopsida</taxon>
        <taxon>Poales</taxon>
        <taxon>Poaceae</taxon>
        <taxon>PACMAD clade</taxon>
        <taxon>Chloridoideae</taxon>
        <taxon>Cynodonteae</taxon>
        <taxon>Eleusininae</taxon>
        <taxon>Eleusine</taxon>
    </lineage>
</organism>
<accession>A0AAV5BZ33</accession>
<dbReference type="PANTHER" id="PTHR11206">
    <property type="entry name" value="MULTIDRUG RESISTANCE PROTEIN"/>
    <property type="match status" value="1"/>
</dbReference>
<evidence type="ECO:0000256" key="5">
    <source>
        <dbReference type="ARBA" id="ARBA00023136"/>
    </source>
</evidence>
<comment type="similarity">
    <text evidence="2">Belongs to the multi antimicrobial extrusion (MATE) (TC 2.A.66.1) family.</text>
</comment>
<feature type="transmembrane region" description="Helical" evidence="7">
    <location>
        <begin position="370"/>
        <end position="391"/>
    </location>
</feature>
<keyword evidence="3 7" id="KW-0812">Transmembrane</keyword>
<gene>
    <name evidence="8" type="primary">ga07229</name>
    <name evidence="8" type="ORF">PR202_ga07229</name>
</gene>
<evidence type="ECO:0000256" key="3">
    <source>
        <dbReference type="ARBA" id="ARBA00022692"/>
    </source>
</evidence>
<feature type="transmembrane region" description="Helical" evidence="7">
    <location>
        <begin position="180"/>
        <end position="202"/>
    </location>
</feature>
<feature type="transmembrane region" description="Helical" evidence="7">
    <location>
        <begin position="148"/>
        <end position="168"/>
    </location>
</feature>
<evidence type="ECO:0000256" key="2">
    <source>
        <dbReference type="ARBA" id="ARBA00010199"/>
    </source>
</evidence>
<keyword evidence="4 7" id="KW-1133">Transmembrane helix</keyword>
<dbReference type="Proteomes" id="UP001054889">
    <property type="component" value="Unassembled WGS sequence"/>
</dbReference>
<reference evidence="8" key="2">
    <citation type="submission" date="2021-12" db="EMBL/GenBank/DDBJ databases">
        <title>Resequencing data analysis of finger millet.</title>
        <authorList>
            <person name="Hatakeyama M."/>
            <person name="Aluri S."/>
            <person name="Balachadran M.T."/>
            <person name="Sivarajan S.R."/>
            <person name="Poveda L."/>
            <person name="Shimizu-Inatsugi R."/>
            <person name="Schlapbach R."/>
            <person name="Sreeman S.M."/>
            <person name="Shimizu K.K."/>
        </authorList>
    </citation>
    <scope>NUCLEOTIDE SEQUENCE</scope>
</reference>
<feature type="transmembrane region" description="Helical" evidence="7">
    <location>
        <begin position="30"/>
        <end position="55"/>
    </location>
</feature>
<evidence type="ECO:0000256" key="1">
    <source>
        <dbReference type="ARBA" id="ARBA00004141"/>
    </source>
</evidence>
<evidence type="ECO:0000256" key="4">
    <source>
        <dbReference type="ARBA" id="ARBA00022989"/>
    </source>
</evidence>
<evidence type="ECO:0008006" key="10">
    <source>
        <dbReference type="Google" id="ProtNLM"/>
    </source>
</evidence>
<proteinExistence type="inferred from homology"/>
<protein>
    <recommendedName>
        <fullName evidence="10">Protein DETOXIFICATION</fullName>
    </recommendedName>
</protein>
<keyword evidence="5 7" id="KW-0472">Membrane</keyword>
<dbReference type="GO" id="GO:0015297">
    <property type="term" value="F:antiporter activity"/>
    <property type="evidence" value="ECO:0007669"/>
    <property type="project" value="InterPro"/>
</dbReference>
<dbReference type="CDD" id="cd13132">
    <property type="entry name" value="MATE_eukaryotic"/>
    <property type="match status" value="1"/>
</dbReference>
<dbReference type="EMBL" id="BQKI01000003">
    <property type="protein sequence ID" value="GJM90905.1"/>
    <property type="molecule type" value="Genomic_DNA"/>
</dbReference>
<dbReference type="Pfam" id="PF01554">
    <property type="entry name" value="MatE"/>
    <property type="match status" value="2"/>
</dbReference>
<dbReference type="AlphaFoldDB" id="A0AAV5BZ33"/>
<feature type="transmembrane region" description="Helical" evidence="7">
    <location>
        <begin position="287"/>
        <end position="309"/>
    </location>
</feature>
<reference evidence="8" key="1">
    <citation type="journal article" date="2018" name="DNA Res.">
        <title>Multiple hybrid de novo genome assembly of finger millet, an orphan allotetraploid crop.</title>
        <authorList>
            <person name="Hatakeyama M."/>
            <person name="Aluri S."/>
            <person name="Balachadran M.T."/>
            <person name="Sivarajan S.R."/>
            <person name="Patrignani A."/>
            <person name="Gruter S."/>
            <person name="Poveda L."/>
            <person name="Shimizu-Inatsugi R."/>
            <person name="Baeten J."/>
            <person name="Francoijs K.J."/>
            <person name="Nataraja K.N."/>
            <person name="Reddy Y.A.N."/>
            <person name="Phadnis S."/>
            <person name="Ravikumar R.L."/>
            <person name="Schlapbach R."/>
            <person name="Sreeman S.M."/>
            <person name="Shimizu K.K."/>
        </authorList>
    </citation>
    <scope>NUCLEOTIDE SEQUENCE</scope>
</reference>
<sequence length="393" mass="42023">MEAPFLPAKGGEKKHGGEESSVWSEVTKQLYLTGPLVAGYLLVNIVQVISLMFFGHLSKVEFAGASVATAFAAVTGFSLLAGMGSILETLCGQAFGAGQYHLVGVYKQRAMLVLAVVSVPLAAVWAYAGEILAWFGQDPEIAAAAGTYMRWLIPALFLFGQLQCHILFLQTQNVVMPVMLSSAAAAIAHPAVCWLLVCRLGLGSKGVALGISFSYLVNVSIMALYVRLSPSCKATRTGFSVEAFRDIPSFLKLAMPSALMICMQWWVFNLLVLLSGLLPNPKLETTVLSICLHTVTLAVMVSLGLGAAVRRDRADLLGYAYSDDEEVASYTARLMPVLAVQILIDGLQSILSGIIRGCGRQKLGAIINLVSYYVVGIPAAFLFAFVCHIGGMM</sequence>
<feature type="transmembrane region" description="Helical" evidence="7">
    <location>
        <begin position="110"/>
        <end position="128"/>
    </location>
</feature>
<dbReference type="GO" id="GO:0016020">
    <property type="term" value="C:membrane"/>
    <property type="evidence" value="ECO:0007669"/>
    <property type="project" value="UniProtKB-SubCell"/>
</dbReference>
<feature type="transmembrane region" description="Helical" evidence="7">
    <location>
        <begin position="208"/>
        <end position="228"/>
    </location>
</feature>
<feature type="transmembrane region" description="Helical" evidence="7">
    <location>
        <begin position="249"/>
        <end position="267"/>
    </location>
</feature>
<keyword evidence="9" id="KW-1185">Reference proteome</keyword>
<evidence type="ECO:0000256" key="7">
    <source>
        <dbReference type="SAM" id="Phobius"/>
    </source>
</evidence>
<evidence type="ECO:0000313" key="9">
    <source>
        <dbReference type="Proteomes" id="UP001054889"/>
    </source>
</evidence>
<dbReference type="InterPro" id="IPR002528">
    <property type="entry name" value="MATE_fam"/>
</dbReference>
<dbReference type="GO" id="GO:1990961">
    <property type="term" value="P:xenobiotic detoxification by transmembrane export across the plasma membrane"/>
    <property type="evidence" value="ECO:0007669"/>
    <property type="project" value="InterPro"/>
</dbReference>
<evidence type="ECO:0000256" key="6">
    <source>
        <dbReference type="SAM" id="MobiDB-lite"/>
    </source>
</evidence>
<name>A0AAV5BZ33_ELECO</name>
<feature type="region of interest" description="Disordered" evidence="6">
    <location>
        <begin position="1"/>
        <end position="20"/>
    </location>
</feature>
<dbReference type="GO" id="GO:0042910">
    <property type="term" value="F:xenobiotic transmembrane transporter activity"/>
    <property type="evidence" value="ECO:0007669"/>
    <property type="project" value="InterPro"/>
</dbReference>